<evidence type="ECO:0000313" key="6">
    <source>
        <dbReference type="EMBL" id="GLK69851.1"/>
    </source>
</evidence>
<comment type="similarity">
    <text evidence="1">Belongs to the bacterial solute-binding protein 3 family.</text>
</comment>
<keyword evidence="3 4" id="KW-0732">Signal</keyword>
<evidence type="ECO:0000256" key="4">
    <source>
        <dbReference type="SAM" id="SignalP"/>
    </source>
</evidence>
<dbReference type="InterPro" id="IPR051455">
    <property type="entry name" value="Bact_solute-bind_prot3"/>
</dbReference>
<protein>
    <submittedName>
        <fullName evidence="6">Amino acid ABC transporter substrate-binding protein</fullName>
    </submittedName>
</protein>
<reference evidence="6" key="2">
    <citation type="submission" date="2023-01" db="EMBL/GenBank/DDBJ databases">
        <authorList>
            <person name="Sun Q."/>
            <person name="Evtushenko L."/>
        </authorList>
    </citation>
    <scope>NUCLEOTIDE SEQUENCE</scope>
    <source>
        <strain evidence="6">VKM B-2347</strain>
    </source>
</reference>
<evidence type="ECO:0000313" key="7">
    <source>
        <dbReference type="Proteomes" id="UP001143372"/>
    </source>
</evidence>
<dbReference type="InterPro" id="IPR001638">
    <property type="entry name" value="Solute-binding_3/MltF_N"/>
</dbReference>
<dbReference type="Gene3D" id="3.40.190.10">
    <property type="entry name" value="Periplasmic binding protein-like II"/>
    <property type="match status" value="2"/>
</dbReference>
<name>A0A9W6MXB0_9HYPH</name>
<organism evidence="6 7">
    <name type="scientific">Hansschlegelia plantiphila</name>
    <dbReference type="NCBI Taxonomy" id="374655"/>
    <lineage>
        <taxon>Bacteria</taxon>
        <taxon>Pseudomonadati</taxon>
        <taxon>Pseudomonadota</taxon>
        <taxon>Alphaproteobacteria</taxon>
        <taxon>Hyphomicrobiales</taxon>
        <taxon>Methylopilaceae</taxon>
        <taxon>Hansschlegelia</taxon>
    </lineage>
</organism>
<dbReference type="SUPFAM" id="SSF53850">
    <property type="entry name" value="Periplasmic binding protein-like II"/>
    <property type="match status" value="1"/>
</dbReference>
<sequence length="344" mass="37409">MAYPKLLPARLVATFVLAVATFAPSPAFAGPTLDKIRERGAVKVGVGTQPGFFSPDSSGRWQGFFVDIGRALAIAVFNDPDKVEFVSASPQQRLPALQSGEFDILLSGVTETITRALQLGFHFGPVVFYDGQGLLVPKKLGVTSGKDLDGATVCIQTGTTGELNISDFFRANKIAFKPVAIEDTREFIKAFEAGRCDVMTQDASDLGLKRALLKTPEDYVLLPERISKEPLAPAIRWGDDRWLEIVNWTVYALIQSEELGITSQNVDEKLASPDPSIRRFLGVDPSLGAATQLDPKFAYAIVKALGNYGEIFERNVGPATKIGFERGLNRPWTAGGLLYAPPFR</sequence>
<feature type="chain" id="PRO_5040939575" evidence="4">
    <location>
        <begin position="30"/>
        <end position="344"/>
    </location>
</feature>
<keyword evidence="7" id="KW-1185">Reference proteome</keyword>
<evidence type="ECO:0000259" key="5">
    <source>
        <dbReference type="SMART" id="SM00062"/>
    </source>
</evidence>
<dbReference type="PANTHER" id="PTHR30085">
    <property type="entry name" value="AMINO ACID ABC TRANSPORTER PERMEASE"/>
    <property type="match status" value="1"/>
</dbReference>
<feature type="signal peptide" evidence="4">
    <location>
        <begin position="1"/>
        <end position="29"/>
    </location>
</feature>
<feature type="domain" description="Solute-binding protein family 3/N-terminal" evidence="5">
    <location>
        <begin position="41"/>
        <end position="269"/>
    </location>
</feature>
<dbReference type="RefSeq" id="WP_271170062.1">
    <property type="nucleotide sequence ID" value="NZ_BSFI01000023.1"/>
</dbReference>
<gene>
    <name evidence="6" type="ORF">GCM10008179_34890</name>
</gene>
<dbReference type="CDD" id="cd13692">
    <property type="entry name" value="PBP2_BztA"/>
    <property type="match status" value="1"/>
</dbReference>
<proteinExistence type="inferred from homology"/>
<accession>A0A9W6MXB0</accession>
<dbReference type="GO" id="GO:0006865">
    <property type="term" value="P:amino acid transport"/>
    <property type="evidence" value="ECO:0007669"/>
    <property type="project" value="TreeGrafter"/>
</dbReference>
<keyword evidence="2" id="KW-0813">Transport</keyword>
<evidence type="ECO:0000256" key="3">
    <source>
        <dbReference type="ARBA" id="ARBA00022729"/>
    </source>
</evidence>
<dbReference type="Proteomes" id="UP001143372">
    <property type="component" value="Unassembled WGS sequence"/>
</dbReference>
<dbReference type="SMART" id="SM00062">
    <property type="entry name" value="PBPb"/>
    <property type="match status" value="1"/>
</dbReference>
<dbReference type="PANTHER" id="PTHR30085:SF7">
    <property type="entry name" value="AMINO-ACID ABC TRANSPORTER-BINDING PROTEIN YHDW-RELATED"/>
    <property type="match status" value="1"/>
</dbReference>
<dbReference type="AlphaFoldDB" id="A0A9W6MXB0"/>
<comment type="caution">
    <text evidence="6">The sequence shown here is derived from an EMBL/GenBank/DDBJ whole genome shotgun (WGS) entry which is preliminary data.</text>
</comment>
<dbReference type="Pfam" id="PF00497">
    <property type="entry name" value="SBP_bac_3"/>
    <property type="match status" value="1"/>
</dbReference>
<reference evidence="6" key="1">
    <citation type="journal article" date="2014" name="Int. J. Syst. Evol. Microbiol.">
        <title>Complete genome sequence of Corynebacterium casei LMG S-19264T (=DSM 44701T), isolated from a smear-ripened cheese.</title>
        <authorList>
            <consortium name="US DOE Joint Genome Institute (JGI-PGF)"/>
            <person name="Walter F."/>
            <person name="Albersmeier A."/>
            <person name="Kalinowski J."/>
            <person name="Ruckert C."/>
        </authorList>
    </citation>
    <scope>NUCLEOTIDE SEQUENCE</scope>
    <source>
        <strain evidence="6">VKM B-2347</strain>
    </source>
</reference>
<dbReference type="EMBL" id="BSFI01000023">
    <property type="protein sequence ID" value="GLK69851.1"/>
    <property type="molecule type" value="Genomic_DNA"/>
</dbReference>
<evidence type="ECO:0000256" key="2">
    <source>
        <dbReference type="ARBA" id="ARBA00022448"/>
    </source>
</evidence>
<evidence type="ECO:0000256" key="1">
    <source>
        <dbReference type="ARBA" id="ARBA00010333"/>
    </source>
</evidence>